<reference evidence="1 2" key="1">
    <citation type="submission" date="2018-06" db="EMBL/GenBank/DDBJ databases">
        <title>Genomic Encyclopedia of Type Strains, Phase IV (KMG-IV): sequencing the most valuable type-strain genomes for metagenomic binning, comparative biology and taxonomic classification.</title>
        <authorList>
            <person name="Goeker M."/>
        </authorList>
    </citation>
    <scope>NUCLEOTIDE SEQUENCE [LARGE SCALE GENOMIC DNA]</scope>
    <source>
        <strain evidence="1 2">DSM 25520</strain>
    </source>
</reference>
<sequence length="63" mass="6967">MEIYNNEHNSFLLCIIVKVANIVVYPEVCSAAPRDVAMSLFLNQKYLAWVVICGALAAAGPRR</sequence>
<gene>
    <name evidence="1" type="ORF">DFR37_10445</name>
</gene>
<protein>
    <submittedName>
        <fullName evidence="1">Uncharacterized protein</fullName>
    </submittedName>
</protein>
<name>A0A366HE60_9BURK</name>
<accession>A0A366HE60</accession>
<evidence type="ECO:0000313" key="2">
    <source>
        <dbReference type="Proteomes" id="UP000253628"/>
    </source>
</evidence>
<dbReference type="Proteomes" id="UP000253628">
    <property type="component" value="Unassembled WGS sequence"/>
</dbReference>
<evidence type="ECO:0000313" key="1">
    <source>
        <dbReference type="EMBL" id="RBP39951.1"/>
    </source>
</evidence>
<dbReference type="AlphaFoldDB" id="A0A366HE60"/>
<comment type="caution">
    <text evidence="1">The sequence shown here is derived from an EMBL/GenBank/DDBJ whole genome shotgun (WGS) entry which is preliminary data.</text>
</comment>
<organism evidence="1 2">
    <name type="scientific">Eoetvoesiella caeni</name>
    <dbReference type="NCBI Taxonomy" id="645616"/>
    <lineage>
        <taxon>Bacteria</taxon>
        <taxon>Pseudomonadati</taxon>
        <taxon>Pseudomonadota</taxon>
        <taxon>Betaproteobacteria</taxon>
        <taxon>Burkholderiales</taxon>
        <taxon>Alcaligenaceae</taxon>
        <taxon>Eoetvoesiella</taxon>
    </lineage>
</organism>
<keyword evidence="2" id="KW-1185">Reference proteome</keyword>
<dbReference type="EMBL" id="QNRQ01000004">
    <property type="protein sequence ID" value="RBP39951.1"/>
    <property type="molecule type" value="Genomic_DNA"/>
</dbReference>
<proteinExistence type="predicted"/>